<proteinExistence type="predicted"/>
<feature type="compositionally biased region" description="Basic and acidic residues" evidence="1">
    <location>
        <begin position="1"/>
        <end position="10"/>
    </location>
</feature>
<organism evidence="2 3">
    <name type="scientific">Novosphingobium pokkalii</name>
    <dbReference type="NCBI Taxonomy" id="1770194"/>
    <lineage>
        <taxon>Bacteria</taxon>
        <taxon>Pseudomonadati</taxon>
        <taxon>Pseudomonadota</taxon>
        <taxon>Alphaproteobacteria</taxon>
        <taxon>Sphingomonadales</taxon>
        <taxon>Sphingomonadaceae</taxon>
        <taxon>Novosphingobium</taxon>
    </lineage>
</organism>
<name>A0ABV7UZC9_9SPHN</name>
<evidence type="ECO:0000256" key="1">
    <source>
        <dbReference type="SAM" id="MobiDB-lite"/>
    </source>
</evidence>
<comment type="caution">
    <text evidence="2">The sequence shown here is derived from an EMBL/GenBank/DDBJ whole genome shotgun (WGS) entry which is preliminary data.</text>
</comment>
<accession>A0ABV7UZC9</accession>
<dbReference type="Proteomes" id="UP001595683">
    <property type="component" value="Unassembled WGS sequence"/>
</dbReference>
<protein>
    <submittedName>
        <fullName evidence="2">Uncharacterized protein</fullName>
    </submittedName>
</protein>
<evidence type="ECO:0000313" key="3">
    <source>
        <dbReference type="Proteomes" id="UP001595683"/>
    </source>
</evidence>
<reference evidence="3" key="1">
    <citation type="journal article" date="2019" name="Int. J. Syst. Evol. Microbiol.">
        <title>The Global Catalogue of Microorganisms (GCM) 10K type strain sequencing project: providing services to taxonomists for standard genome sequencing and annotation.</title>
        <authorList>
            <consortium name="The Broad Institute Genomics Platform"/>
            <consortium name="The Broad Institute Genome Sequencing Center for Infectious Disease"/>
            <person name="Wu L."/>
            <person name="Ma J."/>
        </authorList>
    </citation>
    <scope>NUCLEOTIDE SEQUENCE [LARGE SCALE GENOMIC DNA]</scope>
    <source>
        <strain evidence="3">KCTC 42224</strain>
    </source>
</reference>
<feature type="region of interest" description="Disordered" evidence="1">
    <location>
        <begin position="1"/>
        <end position="56"/>
    </location>
</feature>
<sequence length="56" mass="6250">MPRFPADRFGRRLSRRPASLHVAAPLPHPSWGTPGAARPDGERPSTAEEFFRRLGL</sequence>
<keyword evidence="3" id="KW-1185">Reference proteome</keyword>
<dbReference type="EMBL" id="JBHRYE010000005">
    <property type="protein sequence ID" value="MFC3670264.1"/>
    <property type="molecule type" value="Genomic_DNA"/>
</dbReference>
<gene>
    <name evidence="2" type="ORF">ACFOOT_02395</name>
</gene>
<dbReference type="RefSeq" id="WP_191325961.1">
    <property type="nucleotide sequence ID" value="NZ_BMZP01000025.1"/>
</dbReference>
<feature type="compositionally biased region" description="Basic and acidic residues" evidence="1">
    <location>
        <begin position="39"/>
        <end position="56"/>
    </location>
</feature>
<evidence type="ECO:0000313" key="2">
    <source>
        <dbReference type="EMBL" id="MFC3670264.1"/>
    </source>
</evidence>